<sequence length="35" mass="4060">MAYLIKSLSHQALLAQPVWTRTARKNRSVHVVREV</sequence>
<name>A0A6C6Z7Q3_SALPB</name>
<protein>
    <submittedName>
        <fullName evidence="1">Uncharacterized protein</fullName>
    </submittedName>
</protein>
<dbReference type="AlphaFoldDB" id="A0A6C6Z7Q3"/>
<evidence type="ECO:0000313" key="2">
    <source>
        <dbReference type="Proteomes" id="UP000008556"/>
    </source>
</evidence>
<gene>
    <name evidence="1" type="ordered locus">SPAB_04672</name>
</gene>
<dbReference type="KEGG" id="spq:SPAB_04672"/>
<proteinExistence type="predicted"/>
<reference evidence="1 2" key="1">
    <citation type="submission" date="2007-11" db="EMBL/GenBank/DDBJ databases">
        <authorList>
            <consortium name="The Salmonella enterica serovar Paratyphi B Genome Sequencing Project"/>
            <person name="McClelland M."/>
            <person name="Sanderson E.K."/>
            <person name="Porwollik S."/>
            <person name="Spieth J."/>
            <person name="Clifton W.S."/>
            <person name="Fulton R."/>
            <person name="Cordes M."/>
            <person name="Wollam A."/>
            <person name="Shah N."/>
            <person name="Pepin K."/>
            <person name="Bhonagiri V."/>
            <person name="Nash W."/>
            <person name="Johnson M."/>
            <person name="Thiruvilangam P."/>
            <person name="Wilson R."/>
        </authorList>
    </citation>
    <scope>NUCLEOTIDE SEQUENCE [LARGE SCALE GENOMIC DNA]</scope>
    <source>
        <strain evidence="2">ATCC BAA-1250 / SPB7</strain>
    </source>
</reference>
<organism evidence="1 2">
    <name type="scientific">Salmonella paratyphi B (strain ATCC BAA-1250 / SPB7)</name>
    <dbReference type="NCBI Taxonomy" id="1016998"/>
    <lineage>
        <taxon>Bacteria</taxon>
        <taxon>Pseudomonadati</taxon>
        <taxon>Pseudomonadota</taxon>
        <taxon>Gammaproteobacteria</taxon>
        <taxon>Enterobacterales</taxon>
        <taxon>Enterobacteriaceae</taxon>
        <taxon>Salmonella</taxon>
    </lineage>
</organism>
<dbReference type="EMBL" id="CP000886">
    <property type="protein sequence ID" value="ABX69983.1"/>
    <property type="molecule type" value="Genomic_DNA"/>
</dbReference>
<evidence type="ECO:0000313" key="1">
    <source>
        <dbReference type="EMBL" id="ABX69983.1"/>
    </source>
</evidence>
<dbReference type="Proteomes" id="UP000008556">
    <property type="component" value="Chromosome"/>
</dbReference>
<accession>A0A6C6Z7Q3</accession>